<feature type="compositionally biased region" description="Basic and acidic residues" evidence="2">
    <location>
        <begin position="341"/>
        <end position="350"/>
    </location>
</feature>
<gene>
    <name evidence="4" type="ORF">PEBR_24103</name>
</gene>
<dbReference type="Pfam" id="PF00651">
    <property type="entry name" value="BTB"/>
    <property type="match status" value="1"/>
</dbReference>
<comment type="caution">
    <text evidence="4">The sequence shown here is derived from an EMBL/GenBank/DDBJ whole genome shotgun (WGS) entry which is preliminary data.</text>
</comment>
<dbReference type="EMBL" id="LJBN01000163">
    <property type="protein sequence ID" value="OOQ85852.1"/>
    <property type="molecule type" value="Genomic_DNA"/>
</dbReference>
<dbReference type="CDD" id="cd18186">
    <property type="entry name" value="BTB_POZ_ZBTB_KLHL-like"/>
    <property type="match status" value="1"/>
</dbReference>
<dbReference type="SUPFAM" id="SSF54695">
    <property type="entry name" value="POZ domain"/>
    <property type="match status" value="1"/>
</dbReference>
<feature type="region of interest" description="Disordered" evidence="2">
    <location>
        <begin position="1"/>
        <end position="21"/>
    </location>
</feature>
<evidence type="ECO:0000256" key="1">
    <source>
        <dbReference type="SAM" id="Coils"/>
    </source>
</evidence>
<dbReference type="PROSITE" id="PS50097">
    <property type="entry name" value="BTB"/>
    <property type="match status" value="1"/>
</dbReference>
<feature type="region of interest" description="Disordered" evidence="2">
    <location>
        <begin position="164"/>
        <end position="189"/>
    </location>
</feature>
<feature type="compositionally biased region" description="Basic and acidic residues" evidence="2">
    <location>
        <begin position="102"/>
        <end position="112"/>
    </location>
</feature>
<dbReference type="PANTHER" id="PTHR47843">
    <property type="entry name" value="BTB DOMAIN-CONTAINING PROTEIN-RELATED"/>
    <property type="match status" value="1"/>
</dbReference>
<dbReference type="AlphaFoldDB" id="A0A1S9RJX5"/>
<evidence type="ECO:0000256" key="2">
    <source>
        <dbReference type="SAM" id="MobiDB-lite"/>
    </source>
</evidence>
<name>A0A1S9RJX5_PENBI</name>
<evidence type="ECO:0000313" key="5">
    <source>
        <dbReference type="Proteomes" id="UP000190744"/>
    </source>
</evidence>
<dbReference type="SMART" id="SM00225">
    <property type="entry name" value="BTB"/>
    <property type="match status" value="1"/>
</dbReference>
<dbReference type="InterPro" id="IPR000210">
    <property type="entry name" value="BTB/POZ_dom"/>
</dbReference>
<keyword evidence="1" id="KW-0175">Coiled coil</keyword>
<dbReference type="InterPro" id="IPR011333">
    <property type="entry name" value="SKP1/BTB/POZ_sf"/>
</dbReference>
<sequence>MVSPPSPGHPSSKQVKRDHEATMDTTAKNLHLGDEYSDLTIICGDTEFKAHNLVVCSQSAYFQRACYGSFKEAYEPIRFPDKEPELMEKFLEYLYTGDYTLEKEVPGNDTEGRSAVNGANPGHHSEPSSSNDMESIQPSSTPSEPVVQVDRSSFISDGTLIQQDTSASSIPTSQEGENNPSTSESSVTSILNNPPYFHARMYAEGDYFLVEKLKTRAQEYFAPAFQRSLEKQNLRKEALEQTVEEVYSNRNRYDELRNLTAPLIVKTLRVFSAEHKPFLRDVMRSTPGFKFDLGMAFLDNEPLLPSRSMTRTRNQSDRPYQTEGLVSLLIGWFQFTGTRPSETRGSESTRGHRGSSSDEDSV</sequence>
<feature type="domain" description="BTB" evidence="3">
    <location>
        <begin position="37"/>
        <end position="103"/>
    </location>
</feature>
<dbReference type="PANTHER" id="PTHR47843:SF5">
    <property type="entry name" value="BTB_POZ DOMAIN PROTEIN"/>
    <property type="match status" value="1"/>
</dbReference>
<evidence type="ECO:0000259" key="3">
    <source>
        <dbReference type="PROSITE" id="PS50097"/>
    </source>
</evidence>
<accession>A0A1S9RJX5</accession>
<proteinExistence type="predicted"/>
<dbReference type="Proteomes" id="UP000190744">
    <property type="component" value="Unassembled WGS sequence"/>
</dbReference>
<feature type="region of interest" description="Disordered" evidence="2">
    <location>
        <begin position="339"/>
        <end position="362"/>
    </location>
</feature>
<evidence type="ECO:0000313" key="4">
    <source>
        <dbReference type="EMBL" id="OOQ85852.1"/>
    </source>
</evidence>
<feature type="coiled-coil region" evidence="1">
    <location>
        <begin position="229"/>
        <end position="256"/>
    </location>
</feature>
<reference evidence="5" key="1">
    <citation type="submission" date="2015-09" db="EMBL/GenBank/DDBJ databases">
        <authorList>
            <person name="Fill T.P."/>
            <person name="Baretta J.F."/>
            <person name="de Almeida L.G."/>
            <person name="Rocha M."/>
            <person name="de Souza D.H."/>
            <person name="Malavazi I."/>
            <person name="Cerdeira L.T."/>
            <person name="Hong H."/>
            <person name="Samborskyy M."/>
            <person name="de Vasconcelos A.T."/>
            <person name="Leadlay P."/>
            <person name="Rodrigues-Filho E."/>
        </authorList>
    </citation>
    <scope>NUCLEOTIDE SEQUENCE [LARGE SCALE GENOMIC DNA]</scope>
    <source>
        <strain evidence="5">LaBioMMi 136</strain>
    </source>
</reference>
<organism evidence="4 5">
    <name type="scientific">Penicillium brasilianum</name>
    <dbReference type="NCBI Taxonomy" id="104259"/>
    <lineage>
        <taxon>Eukaryota</taxon>
        <taxon>Fungi</taxon>
        <taxon>Dikarya</taxon>
        <taxon>Ascomycota</taxon>
        <taxon>Pezizomycotina</taxon>
        <taxon>Eurotiomycetes</taxon>
        <taxon>Eurotiomycetidae</taxon>
        <taxon>Eurotiales</taxon>
        <taxon>Aspergillaceae</taxon>
        <taxon>Penicillium</taxon>
    </lineage>
</organism>
<dbReference type="Gene3D" id="3.30.710.10">
    <property type="entry name" value="Potassium Channel Kv1.1, Chain A"/>
    <property type="match status" value="1"/>
</dbReference>
<protein>
    <recommendedName>
        <fullName evidence="3">BTB domain-containing protein</fullName>
    </recommendedName>
</protein>
<feature type="compositionally biased region" description="Polar residues" evidence="2">
    <location>
        <begin position="127"/>
        <end position="143"/>
    </location>
</feature>
<feature type="region of interest" description="Disordered" evidence="2">
    <location>
        <begin position="102"/>
        <end position="147"/>
    </location>
</feature>